<reference evidence="1 3" key="2">
    <citation type="submission" date="2017-04" db="EMBL/GenBank/DDBJ databases">
        <title>Genome Sequence of Marinobacter salarius strain SMR5 Isolated from a culture of the Diatom Skeletonema marinoi.</title>
        <authorList>
            <person name="Topel M."/>
            <person name="Pinder M.I.M."/>
            <person name="Johansson O.N."/>
            <person name="Kourtchenko O."/>
            <person name="Godhe A."/>
            <person name="Clarke A.K."/>
        </authorList>
    </citation>
    <scope>NUCLEOTIDE SEQUENCE [LARGE SCALE GENOMIC DNA]</scope>
    <source>
        <strain evidence="1 3">SMR5</strain>
    </source>
</reference>
<keyword evidence="4" id="KW-1185">Reference proteome</keyword>
<evidence type="ECO:0000313" key="1">
    <source>
        <dbReference type="EMBL" id="ARM85865.1"/>
    </source>
</evidence>
<gene>
    <name evidence="1" type="ORF">MARSALSMR5_03845</name>
    <name evidence="2" type="ORF">SAMN04487868_11443</name>
</gene>
<protein>
    <submittedName>
        <fullName evidence="1">Uncharacterized protein</fullName>
    </submittedName>
</protein>
<accession>A0A1W6KEJ0</accession>
<name>A0A1W6KEJ0_9GAMM</name>
<reference evidence="2 4" key="1">
    <citation type="submission" date="2016-10" db="EMBL/GenBank/DDBJ databases">
        <authorList>
            <person name="Varghese N."/>
            <person name="Submissions S."/>
        </authorList>
    </citation>
    <scope>NUCLEOTIDE SEQUENCE [LARGE SCALE GENOMIC DNA]</scope>
    <source>
        <strain evidence="2 4">DSM 26291</strain>
    </source>
</reference>
<proteinExistence type="predicted"/>
<sequence>MNFSPRPVSDYEQARSTENVALMRLLSIQFELGEHEDGQITGKRSTSSTAFQQPENYRNETLNACYEKIISTIGKGYMS</sequence>
<dbReference type="EMBL" id="CP020931">
    <property type="protein sequence ID" value="ARM85865.1"/>
    <property type="molecule type" value="Genomic_DNA"/>
</dbReference>
<evidence type="ECO:0000313" key="2">
    <source>
        <dbReference type="EMBL" id="SFL89643.1"/>
    </source>
</evidence>
<dbReference type="Proteomes" id="UP000193100">
    <property type="component" value="Chromosome"/>
</dbReference>
<evidence type="ECO:0000313" key="4">
    <source>
        <dbReference type="Proteomes" id="UP000199211"/>
    </source>
</evidence>
<dbReference type="EMBL" id="FOTV01000014">
    <property type="protein sequence ID" value="SFL89643.1"/>
    <property type="molecule type" value="Genomic_DNA"/>
</dbReference>
<accession>A0A1I4LFP4</accession>
<evidence type="ECO:0000313" key="3">
    <source>
        <dbReference type="Proteomes" id="UP000193100"/>
    </source>
</evidence>
<dbReference type="Proteomes" id="UP000199211">
    <property type="component" value="Unassembled WGS sequence"/>
</dbReference>
<dbReference type="AlphaFoldDB" id="A0A1W6KEJ0"/>
<organism evidence="1 3">
    <name type="scientific">Marinobacter salarius</name>
    <dbReference type="NCBI Taxonomy" id="1420917"/>
    <lineage>
        <taxon>Bacteria</taxon>
        <taxon>Pseudomonadati</taxon>
        <taxon>Pseudomonadota</taxon>
        <taxon>Gammaproteobacteria</taxon>
        <taxon>Pseudomonadales</taxon>
        <taxon>Marinobacteraceae</taxon>
        <taxon>Marinobacter</taxon>
    </lineage>
</organism>